<evidence type="ECO:0000259" key="2">
    <source>
        <dbReference type="Pfam" id="PF07584"/>
    </source>
</evidence>
<organism evidence="3">
    <name type="scientific">candidate division WOR-3 bacterium</name>
    <dbReference type="NCBI Taxonomy" id="2052148"/>
    <lineage>
        <taxon>Bacteria</taxon>
        <taxon>Bacteria division WOR-3</taxon>
    </lineage>
</organism>
<evidence type="ECO:0000256" key="1">
    <source>
        <dbReference type="SAM" id="Phobius"/>
    </source>
</evidence>
<keyword evidence="1" id="KW-1133">Transmembrane helix</keyword>
<sequence>MSFLNPFFFYLLPLSSLPIIIHLLHRMRRKRIFFSSLFFLRETKRERFAWLKIREFLLLFFRTAFLFFLLLSLTKPQCEKSPLRIKAEKSVIIILDDTYSMMNQGIFSAAKERAEELLSNLHPNSEVILSLLSGRFTSSFLPPESVRKIIDTLTCSYLTPLRSGAGIGEKIATAQYPLEVYFFTDFQRNCLKFLTELTKLLPRNTNLFLFDLGGKPVKNFGITAVSWQERLALPGEANRIAARVKNYSEEEGVVNLILSEKRIKDSSFVNLKAREEKEIVFATEFRDPGDYSGKVEITGDSFLPDNSRFFHLQKLAKIPILLIYQQEKDISFLRKALSTSLSPFAVTTLPLSGIRGVNLSGYSVLVLVDPINLTYEDKERILRYLRKENGSIFLILFSPPKAPLWEEYFTCEGNKKEEGFLRIEMVDTLHPILSIFKEEIRKPKIFSYSLINPKRLRPLLSLTGGIPFLLEGEERILVLTTIFHPDFTDFVYKGIFIPFLYRSLFYLAGFEQKREYFCGETIKVFLRDPVVSVKTPFGIFSGEGKIKEGRIEYDFSQTSLPGIYEIGGEVFAVNLDPEEGDLSRLEGKDWENLPVKVKREDGFRPLNQRRVDLTPILFYIAFISLFFEFLLLI</sequence>
<name>A0A7C3UNX3_UNCW3</name>
<protein>
    <recommendedName>
        <fullName evidence="2">Aerotolerance regulator N-terminal domain-containing protein</fullName>
    </recommendedName>
</protein>
<feature type="domain" description="Aerotolerance regulator N-terminal" evidence="2">
    <location>
        <begin position="1"/>
        <end position="76"/>
    </location>
</feature>
<proteinExistence type="predicted"/>
<evidence type="ECO:0000313" key="3">
    <source>
        <dbReference type="EMBL" id="HGE98805.1"/>
    </source>
</evidence>
<dbReference type="PANTHER" id="PTHR37464:SF1">
    <property type="entry name" value="BLL2463 PROTEIN"/>
    <property type="match status" value="1"/>
</dbReference>
<dbReference type="NCBIfam" id="TIGR02226">
    <property type="entry name" value="two_anch"/>
    <property type="match status" value="1"/>
</dbReference>
<dbReference type="EMBL" id="DTMQ01000011">
    <property type="protein sequence ID" value="HGE98805.1"/>
    <property type="molecule type" value="Genomic_DNA"/>
</dbReference>
<comment type="caution">
    <text evidence="3">The sequence shown here is derived from an EMBL/GenBank/DDBJ whole genome shotgun (WGS) entry which is preliminary data.</text>
</comment>
<dbReference type="InterPro" id="IPR024163">
    <property type="entry name" value="Aerotolerance_reg_N"/>
</dbReference>
<dbReference type="Pfam" id="PF07584">
    <property type="entry name" value="BatA"/>
    <property type="match status" value="1"/>
</dbReference>
<accession>A0A7C3UNX3</accession>
<feature type="transmembrane region" description="Helical" evidence="1">
    <location>
        <begin position="6"/>
        <end position="24"/>
    </location>
</feature>
<dbReference type="InterPro" id="IPR011933">
    <property type="entry name" value="Double_TM_dom"/>
</dbReference>
<reference evidence="3" key="1">
    <citation type="journal article" date="2020" name="mSystems">
        <title>Genome- and Community-Level Interaction Insights into Carbon Utilization and Element Cycling Functions of Hydrothermarchaeota in Hydrothermal Sediment.</title>
        <authorList>
            <person name="Zhou Z."/>
            <person name="Liu Y."/>
            <person name="Xu W."/>
            <person name="Pan J."/>
            <person name="Luo Z.H."/>
            <person name="Li M."/>
        </authorList>
    </citation>
    <scope>NUCLEOTIDE SEQUENCE [LARGE SCALE GENOMIC DNA]</scope>
    <source>
        <strain evidence="3">SpSt-906</strain>
    </source>
</reference>
<dbReference type="PANTHER" id="PTHR37464">
    <property type="entry name" value="BLL2463 PROTEIN"/>
    <property type="match status" value="1"/>
</dbReference>
<keyword evidence="1" id="KW-0812">Transmembrane</keyword>
<dbReference type="AlphaFoldDB" id="A0A7C3UNX3"/>
<keyword evidence="1" id="KW-0472">Membrane</keyword>
<feature type="transmembrane region" description="Helical" evidence="1">
    <location>
        <begin position="56"/>
        <end position="74"/>
    </location>
</feature>
<gene>
    <name evidence="3" type="ORF">ENX07_01865</name>
</gene>
<feature type="transmembrane region" description="Helical" evidence="1">
    <location>
        <begin position="613"/>
        <end position="632"/>
    </location>
</feature>